<proteinExistence type="predicted"/>
<protein>
    <submittedName>
        <fullName evidence="6">Proline--tRNA ligase</fullName>
    </submittedName>
</protein>
<evidence type="ECO:0000256" key="1">
    <source>
        <dbReference type="ARBA" id="ARBA00022598"/>
    </source>
</evidence>
<comment type="caution">
    <text evidence="6">The sequence shown here is derived from an EMBL/GenBank/DDBJ whole genome shotgun (WGS) entry which is preliminary data.</text>
</comment>
<dbReference type="SUPFAM" id="SSF52954">
    <property type="entry name" value="Class II aaRS ABD-related"/>
    <property type="match status" value="1"/>
</dbReference>
<dbReference type="CDD" id="cd00861">
    <property type="entry name" value="ProRS_anticodon_short"/>
    <property type="match status" value="1"/>
</dbReference>
<accession>A0A8J6N7Q1</accession>
<feature type="domain" description="Aminoacyl-tRNA synthetase class II (G/ P/ S/T)" evidence="4">
    <location>
        <begin position="5"/>
        <end position="57"/>
    </location>
</feature>
<sequence length="174" mass="19003">LGLAEGIEVGHIFKLGTVYSEAMQAHFQDSDGLEKPMVMGCYGIGVSRIVAAAIEQNHDENGIVFPVPLAPFQAVILNLSLKDPVITDAAEALYKELRVAGLDVLLDDRDERPGFKFKDADLIGIPFRITVGKRLTKEGVVELRHRRDGLTEELGVEQIAARVKELVSAALLLE</sequence>
<dbReference type="EMBL" id="JACNLK010000031">
    <property type="protein sequence ID" value="MBC8208229.1"/>
    <property type="molecule type" value="Genomic_DNA"/>
</dbReference>
<dbReference type="Gene3D" id="3.40.50.800">
    <property type="entry name" value="Anticodon-binding domain"/>
    <property type="match status" value="1"/>
</dbReference>
<dbReference type="InterPro" id="IPR036621">
    <property type="entry name" value="Anticodon-bd_dom_sf"/>
</dbReference>
<evidence type="ECO:0000259" key="4">
    <source>
        <dbReference type="Pfam" id="PF00587"/>
    </source>
</evidence>
<keyword evidence="1 6" id="KW-0436">Ligase</keyword>
<reference evidence="6 7" key="1">
    <citation type="submission" date="2020-08" db="EMBL/GenBank/DDBJ databases">
        <title>Bridging the membrane lipid divide: bacteria of the FCB group superphylum have the potential to synthesize archaeal ether lipids.</title>
        <authorList>
            <person name="Villanueva L."/>
            <person name="Von Meijenfeldt F.A.B."/>
            <person name="Westbye A.B."/>
            <person name="Yadav S."/>
            <person name="Hopmans E.C."/>
            <person name="Dutilh B.E."/>
            <person name="Sinninghe Damste J.S."/>
        </authorList>
    </citation>
    <scope>NUCLEOTIDE SEQUENCE [LARGE SCALE GENOMIC DNA]</scope>
    <source>
        <strain evidence="6">NIOZ-UU81</strain>
    </source>
</reference>
<dbReference type="GO" id="GO:0006433">
    <property type="term" value="P:prolyl-tRNA aminoacylation"/>
    <property type="evidence" value="ECO:0007669"/>
    <property type="project" value="TreeGrafter"/>
</dbReference>
<dbReference type="GO" id="GO:0004827">
    <property type="term" value="F:proline-tRNA ligase activity"/>
    <property type="evidence" value="ECO:0007669"/>
    <property type="project" value="TreeGrafter"/>
</dbReference>
<keyword evidence="2" id="KW-0648">Protein biosynthesis</keyword>
<keyword evidence="3" id="KW-0030">Aminoacyl-tRNA synthetase</keyword>
<evidence type="ECO:0000313" key="7">
    <source>
        <dbReference type="Proteomes" id="UP000599024"/>
    </source>
</evidence>
<dbReference type="InterPro" id="IPR045864">
    <property type="entry name" value="aa-tRNA-synth_II/BPL/LPL"/>
</dbReference>
<feature type="non-terminal residue" evidence="6">
    <location>
        <position position="1"/>
    </location>
</feature>
<dbReference type="InterPro" id="IPR050062">
    <property type="entry name" value="Pro-tRNA_synthetase"/>
</dbReference>
<organism evidence="6 7">
    <name type="scientific">Candidatus Desulfatifera sulfidica</name>
    <dbReference type="NCBI Taxonomy" id="2841691"/>
    <lineage>
        <taxon>Bacteria</taxon>
        <taxon>Pseudomonadati</taxon>
        <taxon>Thermodesulfobacteriota</taxon>
        <taxon>Desulfobulbia</taxon>
        <taxon>Desulfobulbales</taxon>
        <taxon>Desulfobulbaceae</taxon>
        <taxon>Candidatus Desulfatifera</taxon>
    </lineage>
</organism>
<evidence type="ECO:0000313" key="6">
    <source>
        <dbReference type="EMBL" id="MBC8208229.1"/>
    </source>
</evidence>
<dbReference type="InterPro" id="IPR004154">
    <property type="entry name" value="Anticodon-bd"/>
</dbReference>
<evidence type="ECO:0000259" key="5">
    <source>
        <dbReference type="Pfam" id="PF03129"/>
    </source>
</evidence>
<dbReference type="AlphaFoldDB" id="A0A8J6N7Q1"/>
<dbReference type="Gene3D" id="3.30.930.10">
    <property type="entry name" value="Bira Bifunctional Protein, Domain 2"/>
    <property type="match status" value="1"/>
</dbReference>
<name>A0A8J6N7Q1_9BACT</name>
<dbReference type="PANTHER" id="PTHR42753:SF2">
    <property type="entry name" value="PROLINE--TRNA LIGASE"/>
    <property type="match status" value="1"/>
</dbReference>
<dbReference type="Proteomes" id="UP000599024">
    <property type="component" value="Unassembled WGS sequence"/>
</dbReference>
<dbReference type="Pfam" id="PF03129">
    <property type="entry name" value="HGTP_anticodon"/>
    <property type="match status" value="1"/>
</dbReference>
<evidence type="ECO:0000256" key="2">
    <source>
        <dbReference type="ARBA" id="ARBA00022917"/>
    </source>
</evidence>
<dbReference type="InterPro" id="IPR002314">
    <property type="entry name" value="aa-tRNA-synt_IIb"/>
</dbReference>
<dbReference type="InterPro" id="IPR044140">
    <property type="entry name" value="ProRS_anticodon_short"/>
</dbReference>
<gene>
    <name evidence="6" type="ORF">H8E79_03550</name>
</gene>
<dbReference type="GO" id="GO:0005829">
    <property type="term" value="C:cytosol"/>
    <property type="evidence" value="ECO:0007669"/>
    <property type="project" value="TreeGrafter"/>
</dbReference>
<dbReference type="Pfam" id="PF00587">
    <property type="entry name" value="tRNA-synt_2b"/>
    <property type="match status" value="1"/>
</dbReference>
<feature type="domain" description="Anticodon-binding" evidence="5">
    <location>
        <begin position="73"/>
        <end position="165"/>
    </location>
</feature>
<dbReference type="PANTHER" id="PTHR42753">
    <property type="entry name" value="MITOCHONDRIAL RIBOSOME PROTEIN L39/PROLYL-TRNA LIGASE FAMILY MEMBER"/>
    <property type="match status" value="1"/>
</dbReference>
<dbReference type="SUPFAM" id="SSF55681">
    <property type="entry name" value="Class II aaRS and biotin synthetases"/>
    <property type="match status" value="1"/>
</dbReference>
<evidence type="ECO:0000256" key="3">
    <source>
        <dbReference type="ARBA" id="ARBA00023146"/>
    </source>
</evidence>
<dbReference type="GO" id="GO:0005524">
    <property type="term" value="F:ATP binding"/>
    <property type="evidence" value="ECO:0007669"/>
    <property type="project" value="InterPro"/>
</dbReference>